<keyword evidence="3" id="KW-0378">Hydrolase</keyword>
<dbReference type="Proteomes" id="UP001320326">
    <property type="component" value="Chromosome"/>
</dbReference>
<reference evidence="7 8" key="1">
    <citation type="journal article" date="2022" name="Int. J. Syst. Evol. Microbiol.">
        <title>&lt;i&gt;Sideroxyarcus emersonii&lt;/i&gt; gen. nov. sp. nov., a neutrophilic, microaerobic iron- and thiosulfate-oxidizing bacterium isolated from iron-rich wetland sediment.</title>
        <authorList>
            <person name="Kato S."/>
            <person name="Itoh T."/>
            <person name="Iino T."/>
            <person name="Ohkuma M."/>
        </authorList>
    </citation>
    <scope>NUCLEOTIDE SEQUENCE [LARGE SCALE GENOMIC DNA]</scope>
    <source>
        <strain evidence="7 8">MIZ01</strain>
    </source>
</reference>
<dbReference type="AlphaFoldDB" id="A0AAN2C0H0"/>
<dbReference type="Pfam" id="PF10150">
    <property type="entry name" value="RNase_E_G"/>
    <property type="match status" value="1"/>
</dbReference>
<dbReference type="InterPro" id="IPR003029">
    <property type="entry name" value="S1_domain"/>
</dbReference>
<keyword evidence="4" id="KW-0460">Magnesium</keyword>
<evidence type="ECO:0000313" key="8">
    <source>
        <dbReference type="Proteomes" id="UP001320326"/>
    </source>
</evidence>
<dbReference type="KEGG" id="seme:MIZ01_2523"/>
<feature type="domain" description="S1 motif" evidence="6">
    <location>
        <begin position="39"/>
        <end position="115"/>
    </location>
</feature>
<dbReference type="InterPro" id="IPR012340">
    <property type="entry name" value="NA-bd_OB-fold"/>
</dbReference>
<dbReference type="GO" id="GO:0000049">
    <property type="term" value="F:tRNA binding"/>
    <property type="evidence" value="ECO:0007669"/>
    <property type="project" value="UniProtKB-KW"/>
</dbReference>
<dbReference type="PANTHER" id="PTHR30001:SF0">
    <property type="entry name" value="RIBONUCLEASE G"/>
    <property type="match status" value="1"/>
</dbReference>
<sequence length="484" mass="54755">MTEEILINVTPQETRVAVMQQGVVQELHIERGSQRGLVSNVYVGKVKRVLPGMQSAFIDIGLERSAFLHVADIWENQHNGDAVKPIEKVLFEGQSLLVQVIKDPIGTKGARLSTQLSFAGRLLVYLPQEAHIGVSQRIENEEEREALRAKLQQVLPVEQKGGYIIRTMAESATDSELRADVAYLDKLWSNLQQQSQRLAAPALLYKELDISLRVLRDFVNEETTRLLVDSRETYERMMAFATDYIAAAVPKLERYVGTRPLFDMYGVEEEIERALSRRVDLKSGGYLIIDQTEALTTIDVNTGGFVGGRNFDDTIFKTNLEAAQVIARQLRLRNLGGIIICDFIDMDTAEHRDAVLEEFKKMLARDRTRISVSGFSSLGLVEMTRKRTRESLAHVLCEPCPTCQGRGEVKTAQTVCYEILREIVREARQFSAREYRILGSQQVIDLFLDEESQSLAMLSDFIGKPVSLQVETLYSQEQYDVILM</sequence>
<evidence type="ECO:0000313" key="7">
    <source>
        <dbReference type="EMBL" id="BCK88717.1"/>
    </source>
</evidence>
<dbReference type="RefSeq" id="WP_237247225.1">
    <property type="nucleotide sequence ID" value="NZ_AP023423.1"/>
</dbReference>
<dbReference type="SMART" id="SM00316">
    <property type="entry name" value="S1"/>
    <property type="match status" value="1"/>
</dbReference>
<proteinExistence type="predicted"/>
<dbReference type="GO" id="GO:0016787">
    <property type="term" value="F:hydrolase activity"/>
    <property type="evidence" value="ECO:0007669"/>
    <property type="project" value="UniProtKB-KW"/>
</dbReference>
<dbReference type="SUPFAM" id="SSF50249">
    <property type="entry name" value="Nucleic acid-binding proteins"/>
    <property type="match status" value="1"/>
</dbReference>
<keyword evidence="8" id="KW-1185">Reference proteome</keyword>
<keyword evidence="5" id="KW-0694">RNA-binding</keyword>
<organism evidence="7 8">
    <name type="scientific">Sideroxyarcus emersonii</name>
    <dbReference type="NCBI Taxonomy" id="2764705"/>
    <lineage>
        <taxon>Bacteria</taxon>
        <taxon>Pseudomonadati</taxon>
        <taxon>Pseudomonadota</taxon>
        <taxon>Betaproteobacteria</taxon>
        <taxon>Nitrosomonadales</taxon>
        <taxon>Gallionellaceae</taxon>
        <taxon>Sideroxyarcus</taxon>
    </lineage>
</organism>
<accession>A0AAN2C0H0</accession>
<dbReference type="InterPro" id="IPR019307">
    <property type="entry name" value="RNA-bd_AU-1/RNase_E/G"/>
</dbReference>
<dbReference type="PROSITE" id="PS50126">
    <property type="entry name" value="S1"/>
    <property type="match status" value="1"/>
</dbReference>
<comment type="cofactor">
    <cofactor evidence="1">
        <name>Mg(2+)</name>
        <dbReference type="ChEBI" id="CHEBI:18420"/>
    </cofactor>
</comment>
<dbReference type="CDD" id="cd04453">
    <property type="entry name" value="S1_RNase_E"/>
    <property type="match status" value="1"/>
</dbReference>
<dbReference type="NCBIfam" id="NF008689">
    <property type="entry name" value="PRK11712.1"/>
    <property type="match status" value="1"/>
</dbReference>
<evidence type="ECO:0000256" key="5">
    <source>
        <dbReference type="ARBA" id="ARBA00022884"/>
    </source>
</evidence>
<evidence type="ECO:0000256" key="1">
    <source>
        <dbReference type="ARBA" id="ARBA00001946"/>
    </source>
</evidence>
<dbReference type="NCBIfam" id="TIGR00757">
    <property type="entry name" value="RNaseEG"/>
    <property type="match status" value="1"/>
</dbReference>
<evidence type="ECO:0000256" key="4">
    <source>
        <dbReference type="ARBA" id="ARBA00022842"/>
    </source>
</evidence>
<protein>
    <submittedName>
        <fullName evidence="7">Ribonuclease G</fullName>
    </submittedName>
</protein>
<evidence type="ECO:0000259" key="6">
    <source>
        <dbReference type="PROSITE" id="PS50126"/>
    </source>
</evidence>
<evidence type="ECO:0000256" key="3">
    <source>
        <dbReference type="ARBA" id="ARBA00022801"/>
    </source>
</evidence>
<dbReference type="GO" id="GO:0005737">
    <property type="term" value="C:cytoplasm"/>
    <property type="evidence" value="ECO:0007669"/>
    <property type="project" value="UniProtKB-SubCell"/>
</dbReference>
<gene>
    <name evidence="7" type="ORF">MIZ01_2523</name>
</gene>
<dbReference type="GO" id="GO:0006364">
    <property type="term" value="P:rRNA processing"/>
    <property type="evidence" value="ECO:0007669"/>
    <property type="project" value="UniProtKB-KW"/>
</dbReference>
<dbReference type="GO" id="GO:0004540">
    <property type="term" value="F:RNA nuclease activity"/>
    <property type="evidence" value="ECO:0007669"/>
    <property type="project" value="InterPro"/>
</dbReference>
<dbReference type="PANTHER" id="PTHR30001">
    <property type="entry name" value="RIBONUCLEASE"/>
    <property type="match status" value="1"/>
</dbReference>
<dbReference type="GO" id="GO:0008033">
    <property type="term" value="P:tRNA processing"/>
    <property type="evidence" value="ECO:0007669"/>
    <property type="project" value="UniProtKB-KW"/>
</dbReference>
<name>A0AAN2C0H0_9PROT</name>
<keyword evidence="2" id="KW-0479">Metal-binding</keyword>
<dbReference type="Gene3D" id="2.40.50.140">
    <property type="entry name" value="Nucleic acid-binding proteins"/>
    <property type="match status" value="1"/>
</dbReference>
<dbReference type="InterPro" id="IPR004659">
    <property type="entry name" value="RNase_E/G"/>
</dbReference>
<evidence type="ECO:0000256" key="2">
    <source>
        <dbReference type="ARBA" id="ARBA00022723"/>
    </source>
</evidence>
<dbReference type="Gene3D" id="3.40.1260.20">
    <property type="entry name" value="Ribonuclease E, catalytic domain"/>
    <property type="match status" value="1"/>
</dbReference>
<dbReference type="GO" id="GO:0004519">
    <property type="term" value="F:endonuclease activity"/>
    <property type="evidence" value="ECO:0007669"/>
    <property type="project" value="UniProtKB-KW"/>
</dbReference>
<dbReference type="GO" id="GO:0046872">
    <property type="term" value="F:metal ion binding"/>
    <property type="evidence" value="ECO:0007669"/>
    <property type="project" value="UniProtKB-KW"/>
</dbReference>
<dbReference type="EMBL" id="AP023423">
    <property type="protein sequence ID" value="BCK88717.1"/>
    <property type="molecule type" value="Genomic_DNA"/>
</dbReference>
<dbReference type="GO" id="GO:0019843">
    <property type="term" value="F:rRNA binding"/>
    <property type="evidence" value="ECO:0007669"/>
    <property type="project" value="UniProtKB-KW"/>
</dbReference>